<evidence type="ECO:0000313" key="1">
    <source>
        <dbReference type="EMBL" id="CAB0028679.1"/>
    </source>
</evidence>
<protein>
    <submittedName>
        <fullName evidence="1">Uncharacterized protein</fullName>
    </submittedName>
</protein>
<evidence type="ECO:0000313" key="2">
    <source>
        <dbReference type="Proteomes" id="UP000479190"/>
    </source>
</evidence>
<dbReference type="OrthoDB" id="20872at2759"/>
<proteinExistence type="predicted"/>
<organism evidence="1 2">
    <name type="scientific">Trichogramma brassicae</name>
    <dbReference type="NCBI Taxonomy" id="86971"/>
    <lineage>
        <taxon>Eukaryota</taxon>
        <taxon>Metazoa</taxon>
        <taxon>Ecdysozoa</taxon>
        <taxon>Arthropoda</taxon>
        <taxon>Hexapoda</taxon>
        <taxon>Insecta</taxon>
        <taxon>Pterygota</taxon>
        <taxon>Neoptera</taxon>
        <taxon>Endopterygota</taxon>
        <taxon>Hymenoptera</taxon>
        <taxon>Apocrita</taxon>
        <taxon>Proctotrupomorpha</taxon>
        <taxon>Chalcidoidea</taxon>
        <taxon>Trichogrammatidae</taxon>
        <taxon>Trichogramma</taxon>
    </lineage>
</organism>
<accession>A0A6H5HUV8</accession>
<keyword evidence="2" id="KW-1185">Reference proteome</keyword>
<dbReference type="Proteomes" id="UP000479190">
    <property type="component" value="Unassembled WGS sequence"/>
</dbReference>
<gene>
    <name evidence="1" type="ORF">TBRA_LOCUS821</name>
</gene>
<dbReference type="AlphaFoldDB" id="A0A6H5HUV8"/>
<sequence length="86" mass="9936">MDYVDLLKAFFEISDEQTRPPVKVDARDNEGKTPLHYAIMSPTQEGVRITAEKKRRCECVRQLWIDSSPHTICMVNDDKRLGEDVV</sequence>
<name>A0A6H5HUV8_9HYME</name>
<reference evidence="1 2" key="1">
    <citation type="submission" date="2020-02" db="EMBL/GenBank/DDBJ databases">
        <authorList>
            <person name="Ferguson B K."/>
        </authorList>
    </citation>
    <scope>NUCLEOTIDE SEQUENCE [LARGE SCALE GENOMIC DNA]</scope>
</reference>
<dbReference type="EMBL" id="CADCXV010000172">
    <property type="protein sequence ID" value="CAB0028679.1"/>
    <property type="molecule type" value="Genomic_DNA"/>
</dbReference>